<organism evidence="1 2">
    <name type="scientific">Pararhizobium polonicum</name>
    <dbReference type="NCBI Taxonomy" id="1612624"/>
    <lineage>
        <taxon>Bacteria</taxon>
        <taxon>Pseudomonadati</taxon>
        <taxon>Pseudomonadota</taxon>
        <taxon>Alphaproteobacteria</taxon>
        <taxon>Hyphomicrobiales</taxon>
        <taxon>Rhizobiaceae</taxon>
        <taxon>Rhizobium/Agrobacterium group</taxon>
        <taxon>Pararhizobium</taxon>
    </lineage>
</organism>
<dbReference type="EMBL" id="LGLV01000004">
    <property type="protein sequence ID" value="OBZ96728.1"/>
    <property type="molecule type" value="Genomic_DNA"/>
</dbReference>
<proteinExistence type="predicted"/>
<accession>A0A1C7P626</accession>
<sequence>MNTLAVRLISKKRNDMNIRLSHARGVVGEAVEVLVGSGGTRDRLRLAATILHGILPNDFEGYLALKDKFDTIHSALSKVQSKLYGSYDATIDKMSGPAMSKLTAQILELDRAIREEK</sequence>
<reference evidence="1 2" key="1">
    <citation type="journal article" date="2016" name="Syst. Appl. Microbiol.">
        <title>Pararhizobium polonicum sp. nov. isolated from tumors on stone fruit rootstocks.</title>
        <authorList>
            <person name="Pulawska J."/>
            <person name="Kuzmanovic N."/>
            <person name="Willems A."/>
            <person name="Pothier J.F."/>
        </authorList>
    </citation>
    <scope>NUCLEOTIDE SEQUENCE [LARGE SCALE GENOMIC DNA]</scope>
    <source>
        <strain evidence="1 2">F5.1</strain>
    </source>
</reference>
<dbReference type="AlphaFoldDB" id="A0A1C7P626"/>
<gene>
    <name evidence="1" type="ORF">ADU59_03010</name>
</gene>
<dbReference type="Proteomes" id="UP000093111">
    <property type="component" value="Unassembled WGS sequence"/>
</dbReference>
<dbReference type="STRING" id="1612624.ADU59_03010"/>
<evidence type="ECO:0000313" key="2">
    <source>
        <dbReference type="Proteomes" id="UP000093111"/>
    </source>
</evidence>
<evidence type="ECO:0000313" key="1">
    <source>
        <dbReference type="EMBL" id="OBZ96728.1"/>
    </source>
</evidence>
<protein>
    <submittedName>
        <fullName evidence="1">Uncharacterized protein</fullName>
    </submittedName>
</protein>
<name>A0A1C7P626_9HYPH</name>
<comment type="caution">
    <text evidence="1">The sequence shown here is derived from an EMBL/GenBank/DDBJ whole genome shotgun (WGS) entry which is preliminary data.</text>
</comment>
<keyword evidence="2" id="KW-1185">Reference proteome</keyword>